<dbReference type="Proteomes" id="UP000298652">
    <property type="component" value="Chromosome 5"/>
</dbReference>
<proteinExistence type="predicted"/>
<dbReference type="Gramene" id="TKW13478">
    <property type="protein sequence ID" value="TKW13478"/>
    <property type="gene ID" value="SEVIR_5G103420v2"/>
</dbReference>
<dbReference type="EMBL" id="CM016556">
    <property type="protein sequence ID" value="TKW13478.1"/>
    <property type="molecule type" value="Genomic_DNA"/>
</dbReference>
<sequence length="88" mass="9736">MLRCSPAATGLYVLRLCRSGRRLFVQTTIPKVADKLLRIDLSQLLLKCVDRLFRLAAACIVLPAVHAQFVVVRKASASRGREGGKTRD</sequence>
<accession>A0A4U6UCD0</accession>
<organism evidence="1 2">
    <name type="scientific">Setaria viridis</name>
    <name type="common">Green bristlegrass</name>
    <name type="synonym">Setaria italica subsp. viridis</name>
    <dbReference type="NCBI Taxonomy" id="4556"/>
    <lineage>
        <taxon>Eukaryota</taxon>
        <taxon>Viridiplantae</taxon>
        <taxon>Streptophyta</taxon>
        <taxon>Embryophyta</taxon>
        <taxon>Tracheophyta</taxon>
        <taxon>Spermatophyta</taxon>
        <taxon>Magnoliopsida</taxon>
        <taxon>Liliopsida</taxon>
        <taxon>Poales</taxon>
        <taxon>Poaceae</taxon>
        <taxon>PACMAD clade</taxon>
        <taxon>Panicoideae</taxon>
        <taxon>Panicodae</taxon>
        <taxon>Paniceae</taxon>
        <taxon>Cenchrinae</taxon>
        <taxon>Setaria</taxon>
    </lineage>
</organism>
<gene>
    <name evidence="1" type="ORF">SEVIR_5G103420v2</name>
</gene>
<evidence type="ECO:0000313" key="1">
    <source>
        <dbReference type="EMBL" id="TKW13478.1"/>
    </source>
</evidence>
<reference evidence="1" key="1">
    <citation type="submission" date="2019-03" db="EMBL/GenBank/DDBJ databases">
        <title>WGS assembly of Setaria viridis.</title>
        <authorList>
            <person name="Huang P."/>
            <person name="Jenkins J."/>
            <person name="Grimwood J."/>
            <person name="Barry K."/>
            <person name="Healey A."/>
            <person name="Mamidi S."/>
            <person name="Sreedasyam A."/>
            <person name="Shu S."/>
            <person name="Feldman M."/>
            <person name="Wu J."/>
            <person name="Yu Y."/>
            <person name="Chen C."/>
            <person name="Johnson J."/>
            <person name="Rokhsar D."/>
            <person name="Baxter I."/>
            <person name="Schmutz J."/>
            <person name="Brutnell T."/>
            <person name="Kellogg E."/>
        </authorList>
    </citation>
    <scope>NUCLEOTIDE SEQUENCE [LARGE SCALE GENOMIC DNA]</scope>
</reference>
<dbReference type="AlphaFoldDB" id="A0A4U6UCD0"/>
<protein>
    <submittedName>
        <fullName evidence="1">Uncharacterized protein</fullName>
    </submittedName>
</protein>
<evidence type="ECO:0000313" key="2">
    <source>
        <dbReference type="Proteomes" id="UP000298652"/>
    </source>
</evidence>
<name>A0A4U6UCD0_SETVI</name>
<keyword evidence="2" id="KW-1185">Reference proteome</keyword>